<sequence length="155" mass="15627">MRIPQSGLRVDSPAFPLLQALLSYLGQADNDGNVLGTTIRCGNLALEPSYAGHALKILSGPAAGQTRDAITHPAGTDTVTVANAFSNVGGVAQQITAGTRFVILSRTPAIAEVAALAAALGVHDVDIKAILAAADIDVAALAAALGVHDVDIKAL</sequence>
<organism evidence="1">
    <name type="scientific">marine sediment metagenome</name>
    <dbReference type="NCBI Taxonomy" id="412755"/>
    <lineage>
        <taxon>unclassified sequences</taxon>
        <taxon>metagenomes</taxon>
        <taxon>ecological metagenomes</taxon>
    </lineage>
</organism>
<dbReference type="AlphaFoldDB" id="X1QLB4"/>
<feature type="non-terminal residue" evidence="1">
    <location>
        <position position="155"/>
    </location>
</feature>
<proteinExistence type="predicted"/>
<protein>
    <submittedName>
        <fullName evidence="1">Uncharacterized protein</fullName>
    </submittedName>
</protein>
<accession>X1QLB4</accession>
<name>X1QLB4_9ZZZZ</name>
<evidence type="ECO:0000313" key="1">
    <source>
        <dbReference type="EMBL" id="GAI55581.1"/>
    </source>
</evidence>
<reference evidence="1" key="1">
    <citation type="journal article" date="2014" name="Front. Microbiol.">
        <title>High frequency of phylogenetically diverse reductive dehalogenase-homologous genes in deep subseafloor sedimentary metagenomes.</title>
        <authorList>
            <person name="Kawai M."/>
            <person name="Futagami T."/>
            <person name="Toyoda A."/>
            <person name="Takaki Y."/>
            <person name="Nishi S."/>
            <person name="Hori S."/>
            <person name="Arai W."/>
            <person name="Tsubouchi T."/>
            <person name="Morono Y."/>
            <person name="Uchiyama I."/>
            <person name="Ito T."/>
            <person name="Fujiyama A."/>
            <person name="Inagaki F."/>
            <person name="Takami H."/>
        </authorList>
    </citation>
    <scope>NUCLEOTIDE SEQUENCE</scope>
    <source>
        <strain evidence="1">Expedition CK06-06</strain>
    </source>
</reference>
<comment type="caution">
    <text evidence="1">The sequence shown here is derived from an EMBL/GenBank/DDBJ whole genome shotgun (WGS) entry which is preliminary data.</text>
</comment>
<gene>
    <name evidence="1" type="ORF">S06H3_53262</name>
</gene>
<dbReference type="EMBL" id="BARV01033950">
    <property type="protein sequence ID" value="GAI55581.1"/>
    <property type="molecule type" value="Genomic_DNA"/>
</dbReference>